<dbReference type="Proteomes" id="UP000095282">
    <property type="component" value="Unplaced"/>
</dbReference>
<dbReference type="WBParaSite" id="Csp11.Scaffold629.g16616.t1">
    <property type="protein sequence ID" value="Csp11.Scaffold629.g16616.t1"/>
    <property type="gene ID" value="Csp11.Scaffold629.g16616"/>
</dbReference>
<feature type="compositionally biased region" description="Polar residues" evidence="1">
    <location>
        <begin position="280"/>
        <end position="300"/>
    </location>
</feature>
<feature type="region of interest" description="Disordered" evidence="1">
    <location>
        <begin position="241"/>
        <end position="443"/>
    </location>
</feature>
<dbReference type="GO" id="GO:0031114">
    <property type="term" value="P:regulation of microtubule depolymerization"/>
    <property type="evidence" value="ECO:0007669"/>
    <property type="project" value="TreeGrafter"/>
</dbReference>
<dbReference type="STRING" id="1561998.A0A1I7UAU5"/>
<sequence length="659" mass="70651">MQQRPAGDIESSKACVYVLGSTGNTSSLFDFNGVCVLDGGFAESNKGLVESFEVAAVIFSAPTIANVLTTKSLLEKDTITPVLMNTKPLNKVTPGSSGVLVKLIQEKKLKLLNETSICFNPNYPAIIIHQSMNKGTLSLYILAGDDNDAEIITKALASGNEATIEKVAAEHGTIGILLWRPANADENAIRTLIAGTCSLSRIQQSIDKAVKHLPFLTVPSVKSGDALKSVSMQRRVPYSSLAMPKKSTATNSATSSLSAPSSARLMASRASSSNLSRTTKSVAPSTSKPSDSKHTGTTKPYQVKQPGASVGSVRASVPAAKKPDSFTQKKTTDIKHKSTPTDLPTKAKKKESTPSEAYGSSSAKSPVSASSQIVEPKANDTIVLDDTADISEEMKSTTGESQTENTCTKGNKSMGESMDPSTTSEDMPQLSHEPQKLSLDEKSTEYVDNFCDKIMQEVISPSKATVSDNTTSSKESQEHQSPDVSVNTSDSDQDLQKGIPKIKETDDSPSNDDSDTLLMPNAPGSSMTSKSVKFARPYYFDVVTVPRNKKMGVSVTVDGLQEFVSKIRSKNIILPSKNISSEHLQALVTGKQTWCDSNHPCTIIPTHSSTLIEEFRQQDPDHFTSIHLTVADPVDKHMTSISSTSDSAECNMVKVLLDK</sequence>
<organism evidence="2 3">
    <name type="scientific">Caenorhabditis tropicalis</name>
    <dbReference type="NCBI Taxonomy" id="1561998"/>
    <lineage>
        <taxon>Eukaryota</taxon>
        <taxon>Metazoa</taxon>
        <taxon>Ecdysozoa</taxon>
        <taxon>Nematoda</taxon>
        <taxon>Chromadorea</taxon>
        <taxon>Rhabditida</taxon>
        <taxon>Rhabditina</taxon>
        <taxon>Rhabditomorpha</taxon>
        <taxon>Rhabditoidea</taxon>
        <taxon>Rhabditidae</taxon>
        <taxon>Peloderinae</taxon>
        <taxon>Caenorhabditis</taxon>
    </lineage>
</organism>
<dbReference type="PANTHER" id="PTHR13843">
    <property type="entry name" value="MICROTUBULE-ASSOCIATED PROTEIN"/>
    <property type="match status" value="1"/>
</dbReference>
<feature type="compositionally biased region" description="Basic and acidic residues" evidence="1">
    <location>
        <begin position="433"/>
        <end position="443"/>
    </location>
</feature>
<dbReference type="AlphaFoldDB" id="A0A1I7UAU5"/>
<accession>A0A1I7UAU5</accession>
<feature type="region of interest" description="Disordered" evidence="1">
    <location>
        <begin position="457"/>
        <end position="529"/>
    </location>
</feature>
<proteinExistence type="predicted"/>
<feature type="compositionally biased region" description="Polar residues" evidence="1">
    <location>
        <begin position="396"/>
        <end position="411"/>
    </location>
</feature>
<evidence type="ECO:0000313" key="3">
    <source>
        <dbReference type="WBParaSite" id="Csp11.Scaffold629.g16616.t1"/>
    </source>
</evidence>
<dbReference type="GO" id="GO:0016358">
    <property type="term" value="P:dendrite development"/>
    <property type="evidence" value="ECO:0007669"/>
    <property type="project" value="TreeGrafter"/>
</dbReference>
<protein>
    <submittedName>
        <fullName evidence="3">Microtubule-associated protein futsch</fullName>
    </submittedName>
</protein>
<dbReference type="InterPro" id="IPR026074">
    <property type="entry name" value="MAP1"/>
</dbReference>
<dbReference type="GO" id="GO:0005875">
    <property type="term" value="C:microtubule associated complex"/>
    <property type="evidence" value="ECO:0007669"/>
    <property type="project" value="TreeGrafter"/>
</dbReference>
<dbReference type="eggNOG" id="KOG3592">
    <property type="taxonomic scope" value="Eukaryota"/>
</dbReference>
<dbReference type="GO" id="GO:0000226">
    <property type="term" value="P:microtubule cytoskeleton organization"/>
    <property type="evidence" value="ECO:0007669"/>
    <property type="project" value="InterPro"/>
</dbReference>
<evidence type="ECO:0000313" key="2">
    <source>
        <dbReference type="Proteomes" id="UP000095282"/>
    </source>
</evidence>
<name>A0A1I7UAU5_9PELO</name>
<reference evidence="3" key="1">
    <citation type="submission" date="2016-11" db="UniProtKB">
        <authorList>
            <consortium name="WormBaseParasite"/>
        </authorList>
    </citation>
    <scope>IDENTIFICATION</scope>
</reference>
<dbReference type="GO" id="GO:0003779">
    <property type="term" value="F:actin binding"/>
    <property type="evidence" value="ECO:0007669"/>
    <property type="project" value="TreeGrafter"/>
</dbReference>
<dbReference type="GO" id="GO:0008017">
    <property type="term" value="F:microtubule binding"/>
    <property type="evidence" value="ECO:0007669"/>
    <property type="project" value="InterPro"/>
</dbReference>
<dbReference type="GO" id="GO:0007409">
    <property type="term" value="P:axonogenesis"/>
    <property type="evidence" value="ECO:0007669"/>
    <property type="project" value="TreeGrafter"/>
</dbReference>
<keyword evidence="2" id="KW-1185">Reference proteome</keyword>
<dbReference type="PANTHER" id="PTHR13843:SF12">
    <property type="entry name" value="ATPASE F1_V1_A1 COMPLEX ALPHA_BETA SUBUNIT NUCLEOTIDE-BINDING DOMAIN-CONTAINING PROTEIN"/>
    <property type="match status" value="1"/>
</dbReference>
<evidence type="ECO:0000256" key="1">
    <source>
        <dbReference type="SAM" id="MobiDB-lite"/>
    </source>
</evidence>
<feature type="compositionally biased region" description="Polar residues" evidence="1">
    <location>
        <begin position="462"/>
        <end position="474"/>
    </location>
</feature>
<dbReference type="GO" id="GO:0030425">
    <property type="term" value="C:dendrite"/>
    <property type="evidence" value="ECO:0007669"/>
    <property type="project" value="TreeGrafter"/>
</dbReference>
<feature type="compositionally biased region" description="Low complexity" evidence="1">
    <location>
        <begin position="360"/>
        <end position="371"/>
    </location>
</feature>
<dbReference type="GO" id="GO:0043025">
    <property type="term" value="C:neuronal cell body"/>
    <property type="evidence" value="ECO:0007669"/>
    <property type="project" value="TreeGrafter"/>
</dbReference>
<feature type="compositionally biased region" description="Low complexity" evidence="1">
    <location>
        <begin position="247"/>
        <end position="279"/>
    </location>
</feature>
<dbReference type="GO" id="GO:0005874">
    <property type="term" value="C:microtubule"/>
    <property type="evidence" value="ECO:0007669"/>
    <property type="project" value="InterPro"/>
</dbReference>
<dbReference type="GO" id="GO:0005829">
    <property type="term" value="C:cytosol"/>
    <property type="evidence" value="ECO:0007669"/>
    <property type="project" value="TreeGrafter"/>
</dbReference>
<dbReference type="GO" id="GO:0045202">
    <property type="term" value="C:synapse"/>
    <property type="evidence" value="ECO:0007669"/>
    <property type="project" value="TreeGrafter"/>
</dbReference>